<feature type="non-terminal residue" evidence="1">
    <location>
        <position position="1"/>
    </location>
</feature>
<dbReference type="AlphaFoldDB" id="A0ABD0JBQ6"/>
<proteinExistence type="predicted"/>
<protein>
    <submittedName>
        <fullName evidence="1">Uncharacterized protein</fullName>
    </submittedName>
</protein>
<keyword evidence="2" id="KW-1185">Reference proteome</keyword>
<dbReference type="EMBL" id="JACVVK020000514">
    <property type="protein sequence ID" value="KAK7469525.1"/>
    <property type="molecule type" value="Genomic_DNA"/>
</dbReference>
<sequence length="163" mass="17214">AGRRAAREFSQTNDVTDLLYCSAGVPFSDSAMDTGGSVTRLPDLCVSPMDSSKLSNTDMVGSSKDIPTNVLSNGESTSCDINVETDNESVDGHACLAGSHEDNGGTGVLCMNSVTKSLAFLNWNVDGLLSKLEDGEFIDYVASFDLVCLVETFVDSFSSSVFP</sequence>
<comment type="caution">
    <text evidence="1">The sequence shown here is derived from an EMBL/GenBank/DDBJ whole genome shotgun (WGS) entry which is preliminary data.</text>
</comment>
<name>A0ABD0JBQ6_9CAEN</name>
<evidence type="ECO:0000313" key="2">
    <source>
        <dbReference type="Proteomes" id="UP001519460"/>
    </source>
</evidence>
<evidence type="ECO:0000313" key="1">
    <source>
        <dbReference type="EMBL" id="KAK7469525.1"/>
    </source>
</evidence>
<organism evidence="1 2">
    <name type="scientific">Batillaria attramentaria</name>
    <dbReference type="NCBI Taxonomy" id="370345"/>
    <lineage>
        <taxon>Eukaryota</taxon>
        <taxon>Metazoa</taxon>
        <taxon>Spiralia</taxon>
        <taxon>Lophotrochozoa</taxon>
        <taxon>Mollusca</taxon>
        <taxon>Gastropoda</taxon>
        <taxon>Caenogastropoda</taxon>
        <taxon>Sorbeoconcha</taxon>
        <taxon>Cerithioidea</taxon>
        <taxon>Batillariidae</taxon>
        <taxon>Batillaria</taxon>
    </lineage>
</organism>
<reference evidence="1 2" key="1">
    <citation type="journal article" date="2023" name="Sci. Data">
        <title>Genome assembly of the Korean intertidal mud-creeper Batillaria attramentaria.</title>
        <authorList>
            <person name="Patra A.K."/>
            <person name="Ho P.T."/>
            <person name="Jun S."/>
            <person name="Lee S.J."/>
            <person name="Kim Y."/>
            <person name="Won Y.J."/>
        </authorList>
    </citation>
    <scope>NUCLEOTIDE SEQUENCE [LARGE SCALE GENOMIC DNA]</scope>
    <source>
        <strain evidence="1">Wonlab-2016</strain>
    </source>
</reference>
<gene>
    <name evidence="1" type="ORF">BaRGS_00036471</name>
</gene>
<accession>A0ABD0JBQ6</accession>
<dbReference type="Proteomes" id="UP001519460">
    <property type="component" value="Unassembled WGS sequence"/>
</dbReference>
<feature type="non-terminal residue" evidence="1">
    <location>
        <position position="163"/>
    </location>
</feature>